<protein>
    <submittedName>
        <fullName evidence="3">Uncharacterized protein</fullName>
    </submittedName>
</protein>
<dbReference type="AlphaFoldDB" id="A0A6I5A2N8"/>
<comment type="caution">
    <text evidence="3">The sequence shown here is derived from an EMBL/GenBank/DDBJ whole genome shotgun (WGS) entry which is preliminary data.</text>
</comment>
<evidence type="ECO:0000313" key="4">
    <source>
        <dbReference type="Proteomes" id="UP000468638"/>
    </source>
</evidence>
<name>A0A6I5A2N8_9BACI</name>
<feature type="region of interest" description="Disordered" evidence="1">
    <location>
        <begin position="1"/>
        <end position="22"/>
    </location>
</feature>
<evidence type="ECO:0000256" key="1">
    <source>
        <dbReference type="SAM" id="MobiDB-lite"/>
    </source>
</evidence>
<evidence type="ECO:0000256" key="2">
    <source>
        <dbReference type="SAM" id="Phobius"/>
    </source>
</evidence>
<dbReference type="Proteomes" id="UP000468638">
    <property type="component" value="Unassembled WGS sequence"/>
</dbReference>
<keyword evidence="2" id="KW-0472">Membrane</keyword>
<dbReference type="EMBL" id="WMEQ01000014">
    <property type="protein sequence ID" value="MYL35073.1"/>
    <property type="molecule type" value="Genomic_DNA"/>
</dbReference>
<sequence>MDYMDTEMNHRPNMRETNYQQVPDETNREGVVSIAVWFGLILLQAIPVVNFWDILIESIG</sequence>
<proteinExistence type="predicted"/>
<evidence type="ECO:0000313" key="3">
    <source>
        <dbReference type="EMBL" id="MYL35073.1"/>
    </source>
</evidence>
<gene>
    <name evidence="3" type="ORF">GLW05_15935</name>
</gene>
<accession>A0A6I5A2N8</accession>
<dbReference type="RefSeq" id="WP_160847315.1">
    <property type="nucleotide sequence ID" value="NZ_WMEQ01000014.1"/>
</dbReference>
<keyword evidence="2" id="KW-1133">Transmembrane helix</keyword>
<organism evidence="3 4">
    <name type="scientific">Pontibacillus yanchengensis</name>
    <dbReference type="NCBI Taxonomy" id="462910"/>
    <lineage>
        <taxon>Bacteria</taxon>
        <taxon>Bacillati</taxon>
        <taxon>Bacillota</taxon>
        <taxon>Bacilli</taxon>
        <taxon>Bacillales</taxon>
        <taxon>Bacillaceae</taxon>
        <taxon>Pontibacillus</taxon>
    </lineage>
</organism>
<keyword evidence="2" id="KW-0812">Transmembrane</keyword>
<feature type="transmembrane region" description="Helical" evidence="2">
    <location>
        <begin position="34"/>
        <end position="56"/>
    </location>
</feature>
<reference evidence="3 4" key="1">
    <citation type="submission" date="2019-11" db="EMBL/GenBank/DDBJ databases">
        <title>Genome sequences of 17 halophilic strains isolated from different environments.</title>
        <authorList>
            <person name="Furrow R.E."/>
        </authorList>
    </citation>
    <scope>NUCLEOTIDE SEQUENCE [LARGE SCALE GENOMIC DNA]</scope>
    <source>
        <strain evidence="3 4">22514_16_FS</strain>
    </source>
</reference>